<dbReference type="SUPFAM" id="SSF52467">
    <property type="entry name" value="DHS-like NAD/FAD-binding domain"/>
    <property type="match status" value="1"/>
</dbReference>
<dbReference type="InterPro" id="IPR034300">
    <property type="entry name" value="PNTB-like"/>
</dbReference>
<evidence type="ECO:0000256" key="16">
    <source>
        <dbReference type="ARBA" id="ARBA00048202"/>
    </source>
</evidence>
<feature type="transmembrane region" description="Helical" evidence="17">
    <location>
        <begin position="6"/>
        <end position="23"/>
    </location>
</feature>
<dbReference type="EC" id="7.1.1.1" evidence="4"/>
<proteinExistence type="inferred from homology"/>
<evidence type="ECO:0000256" key="3">
    <source>
        <dbReference type="ARBA" id="ARBA00007919"/>
    </source>
</evidence>
<dbReference type="InterPro" id="IPR012136">
    <property type="entry name" value="NADH_DH_b"/>
</dbReference>
<dbReference type="Pfam" id="PF02233">
    <property type="entry name" value="PNTB"/>
    <property type="match status" value="1"/>
</dbReference>
<dbReference type="GO" id="GO:0008750">
    <property type="term" value="F:proton-translocating NAD(P)+ transhydrogenase activity"/>
    <property type="evidence" value="ECO:0007669"/>
    <property type="project" value="UniProtKB-EC"/>
</dbReference>
<evidence type="ECO:0000256" key="9">
    <source>
        <dbReference type="ARBA" id="ARBA00022857"/>
    </source>
</evidence>
<dbReference type="PANTHER" id="PTHR44758:SF1">
    <property type="entry name" value="NAD(P) TRANSHYDROGENASE SUBUNIT BETA"/>
    <property type="match status" value="1"/>
</dbReference>
<dbReference type="Proteomes" id="UP000503144">
    <property type="component" value="Chromosome"/>
</dbReference>
<keyword evidence="7" id="KW-0997">Cell inner membrane</keyword>
<keyword evidence="8 17" id="KW-0812">Transmembrane</keyword>
<feature type="transmembrane region" description="Helical" evidence="17">
    <location>
        <begin position="293"/>
        <end position="311"/>
    </location>
</feature>
<keyword evidence="6" id="KW-1003">Cell membrane</keyword>
<feature type="transmembrane region" description="Helical" evidence="17">
    <location>
        <begin position="267"/>
        <end position="287"/>
    </location>
</feature>
<comment type="catalytic activity">
    <reaction evidence="16">
        <text>NAD(+) + NADPH + H(+)(in) = NADH + NADP(+) + H(+)(out)</text>
        <dbReference type="Rhea" id="RHEA:47992"/>
        <dbReference type="ChEBI" id="CHEBI:15378"/>
        <dbReference type="ChEBI" id="CHEBI:57540"/>
        <dbReference type="ChEBI" id="CHEBI:57783"/>
        <dbReference type="ChEBI" id="CHEBI:57945"/>
        <dbReference type="ChEBI" id="CHEBI:58349"/>
        <dbReference type="EC" id="7.1.1.1"/>
    </reaction>
</comment>
<dbReference type="AlphaFoldDB" id="A0AAE6ZJD4"/>
<evidence type="ECO:0000256" key="12">
    <source>
        <dbReference type="ARBA" id="ARBA00023027"/>
    </source>
</evidence>
<feature type="transmembrane region" description="Helical" evidence="17">
    <location>
        <begin position="161"/>
        <end position="182"/>
    </location>
</feature>
<evidence type="ECO:0000313" key="20">
    <source>
        <dbReference type="EMBL" id="QJB39782.1"/>
    </source>
</evidence>
<keyword evidence="22" id="KW-1185">Reference proteome</keyword>
<evidence type="ECO:0000256" key="1">
    <source>
        <dbReference type="ARBA" id="ARBA00003943"/>
    </source>
</evidence>
<gene>
    <name evidence="20" type="ORF">HF324_18725</name>
    <name evidence="19" type="ORF">HF329_18860</name>
</gene>
<evidence type="ECO:0000256" key="13">
    <source>
        <dbReference type="ARBA" id="ARBA00023136"/>
    </source>
</evidence>
<reference evidence="19" key="2">
    <citation type="submission" date="2020-09" db="EMBL/GenBank/DDBJ databases">
        <authorList>
            <person name="Kittiwongwattana C."/>
        </authorList>
    </citation>
    <scope>NUCLEOTIDE SEQUENCE</scope>
    <source>
        <strain evidence="20">1303</strain>
        <strain evidence="19">1310</strain>
    </source>
</reference>
<feature type="transmembrane region" description="Helical" evidence="17">
    <location>
        <begin position="64"/>
        <end position="80"/>
    </location>
</feature>
<evidence type="ECO:0000313" key="22">
    <source>
        <dbReference type="Proteomes" id="UP000503144"/>
    </source>
</evidence>
<feature type="transmembrane region" description="Helical" evidence="17">
    <location>
        <begin position="35"/>
        <end position="52"/>
    </location>
</feature>
<dbReference type="Proteomes" id="UP000502421">
    <property type="component" value="Chromosome"/>
</dbReference>
<keyword evidence="12" id="KW-0520">NAD</keyword>
<reference evidence="21" key="1">
    <citation type="submission" date="2020-04" db="EMBL/GenBank/DDBJ databases">
        <authorList>
            <person name="Kittiwongwattana C."/>
        </authorList>
    </citation>
    <scope>NUCLEOTIDE SEQUENCE [LARGE SCALE GENOMIC DNA]</scope>
    <source>
        <strain evidence="21">1310</strain>
    </source>
</reference>
<evidence type="ECO:0000256" key="2">
    <source>
        <dbReference type="ARBA" id="ARBA00004429"/>
    </source>
</evidence>
<keyword evidence="13 17" id="KW-0472">Membrane</keyword>
<evidence type="ECO:0000256" key="8">
    <source>
        <dbReference type="ARBA" id="ARBA00022692"/>
    </source>
</evidence>
<evidence type="ECO:0000256" key="14">
    <source>
        <dbReference type="ARBA" id="ARBA00030053"/>
    </source>
</evidence>
<comment type="similarity">
    <text evidence="3">Belongs to the PNT beta subunit family.</text>
</comment>
<organism evidence="19 21">
    <name type="scientific">Chitinophaga oryzae</name>
    <dbReference type="NCBI Taxonomy" id="2725414"/>
    <lineage>
        <taxon>Bacteria</taxon>
        <taxon>Pseudomonadati</taxon>
        <taxon>Bacteroidota</taxon>
        <taxon>Chitinophagia</taxon>
        <taxon>Chitinophagales</taxon>
        <taxon>Chitinophagaceae</taxon>
        <taxon>Chitinophaga</taxon>
    </lineage>
</organism>
<evidence type="ECO:0000256" key="4">
    <source>
        <dbReference type="ARBA" id="ARBA00012943"/>
    </source>
</evidence>
<keyword evidence="11 17" id="KW-1133">Transmembrane helix</keyword>
<name>A0AAE6ZJD4_9BACT</name>
<dbReference type="Gene3D" id="3.40.50.1220">
    <property type="entry name" value="TPP-binding domain"/>
    <property type="match status" value="1"/>
</dbReference>
<dbReference type="InterPro" id="IPR029035">
    <property type="entry name" value="DHS-like_NAD/FAD-binding_dom"/>
</dbReference>
<evidence type="ECO:0000313" key="19">
    <source>
        <dbReference type="EMBL" id="QJB33262.1"/>
    </source>
</evidence>
<feature type="transmembrane region" description="Helical" evidence="17">
    <location>
        <begin position="202"/>
        <end position="220"/>
    </location>
</feature>
<evidence type="ECO:0000259" key="18">
    <source>
        <dbReference type="Pfam" id="PF02233"/>
    </source>
</evidence>
<evidence type="ECO:0000256" key="5">
    <source>
        <dbReference type="ARBA" id="ARBA00014581"/>
    </source>
</evidence>
<evidence type="ECO:0000313" key="21">
    <source>
        <dbReference type="Proteomes" id="UP000502421"/>
    </source>
</evidence>
<dbReference type="PANTHER" id="PTHR44758">
    <property type="entry name" value="NAD(P) TRANSHYDROGENASE SUBUNIT BETA"/>
    <property type="match status" value="1"/>
</dbReference>
<keyword evidence="10" id="KW-1278">Translocase</keyword>
<evidence type="ECO:0000256" key="15">
    <source>
        <dbReference type="ARBA" id="ARBA00033258"/>
    </source>
</evidence>
<dbReference type="RefSeq" id="WP_168806276.1">
    <property type="nucleotide sequence ID" value="NZ_CP051204.2"/>
</dbReference>
<evidence type="ECO:0000256" key="11">
    <source>
        <dbReference type="ARBA" id="ARBA00022989"/>
    </source>
</evidence>
<feature type="transmembrane region" description="Helical" evidence="17">
    <location>
        <begin position="92"/>
        <end position="111"/>
    </location>
</feature>
<dbReference type="EMBL" id="CP051204">
    <property type="protein sequence ID" value="QJB39782.1"/>
    <property type="molecule type" value="Genomic_DNA"/>
</dbReference>
<keyword evidence="9" id="KW-0521">NADP</keyword>
<dbReference type="KEGG" id="coy:HF329_18860"/>
<sequence length="517" mass="54445">MGLSVLSVIYLIGSVTFILGLKMLSKPDTARKGNLVAAAGMALAILGTIFLYKSDGKHLHNYGWIAAGLLIGSVIGVMAARKVKMTAMPEMVSMFNGMGGACAALISVVEFDHLVHSRFNPGEVFSGMAEQAVLQLHRLLQSKIEGGDLSVDLSPDLRGHLLIILLGLIIGAVSFAGSVVAWGKLNGRIRDFAFKGQHIVNLVVMAIVVIGAAVLVLTVNQRVEEAMKAGTADALLGFQLLFYLILVCALIYGVLFVLPIGGADMPVVISLLNSFTGVAAACGGFLYDNPVMLTGGILVGSAGTILTILMCRAMNRSLKNVLIGSFGGGAAAAAAGGKEQGSYKEISLSDAAVVMAYASKVMIVPGYGLAVAQAQHACHELEKLLEDKGVEVKYAIHPVAGRMPGHMNVLLAEADVPYEKLLEMEDANAEMPTTDAVLVLGANDVVNPAAKSDPASPIYGMPILEVENAKLVIVNKRSMKPGYAGIENELFFQPKTSMLFGDAKQVLQQLVAEIKQV</sequence>
<accession>A0AAE6ZJD4</accession>
<dbReference type="GO" id="GO:0050661">
    <property type="term" value="F:NADP binding"/>
    <property type="evidence" value="ECO:0007669"/>
    <property type="project" value="InterPro"/>
</dbReference>
<protein>
    <recommendedName>
        <fullName evidence="5">NAD(P) transhydrogenase subunit beta</fullName>
        <ecNumber evidence="4">7.1.1.1</ecNumber>
    </recommendedName>
    <alternativeName>
        <fullName evidence="15">Nicotinamide nucleotide transhydrogenase subunit beta</fullName>
    </alternativeName>
    <alternativeName>
        <fullName evidence="14">Pyridine nucleotide transhydrogenase subunit beta</fullName>
    </alternativeName>
</protein>
<feature type="domain" description="NADP transhydrogenase beta-like" evidence="18">
    <location>
        <begin position="8"/>
        <end position="512"/>
    </location>
</feature>
<comment type="function">
    <text evidence="1">The transhydrogenation between NADH and NADP is coupled to respiration and ATP hydrolysis and functions as a proton pump across the membrane.</text>
</comment>
<evidence type="ECO:0000256" key="10">
    <source>
        <dbReference type="ARBA" id="ARBA00022967"/>
    </source>
</evidence>
<feature type="transmembrane region" description="Helical" evidence="17">
    <location>
        <begin position="240"/>
        <end position="260"/>
    </location>
</feature>
<evidence type="ECO:0000256" key="17">
    <source>
        <dbReference type="SAM" id="Phobius"/>
    </source>
</evidence>
<dbReference type="EMBL" id="CP051205">
    <property type="protein sequence ID" value="QJB33262.1"/>
    <property type="molecule type" value="Genomic_DNA"/>
</dbReference>
<dbReference type="PIRSF" id="PIRSF000204">
    <property type="entry name" value="PNTB"/>
    <property type="match status" value="1"/>
</dbReference>
<evidence type="ECO:0000256" key="7">
    <source>
        <dbReference type="ARBA" id="ARBA00022519"/>
    </source>
</evidence>
<dbReference type="GO" id="GO:0005886">
    <property type="term" value="C:plasma membrane"/>
    <property type="evidence" value="ECO:0007669"/>
    <property type="project" value="UniProtKB-SubCell"/>
</dbReference>
<comment type="subcellular location">
    <subcellularLocation>
        <location evidence="2">Cell inner membrane</location>
        <topology evidence="2">Multi-pass membrane protein</topology>
    </subcellularLocation>
</comment>
<evidence type="ECO:0000256" key="6">
    <source>
        <dbReference type="ARBA" id="ARBA00022475"/>
    </source>
</evidence>